<feature type="domain" description="Response regulatory" evidence="3">
    <location>
        <begin position="5"/>
        <end position="121"/>
    </location>
</feature>
<name>A0ABU3BS30_9BACT</name>
<evidence type="ECO:0000259" key="3">
    <source>
        <dbReference type="PROSITE" id="PS50110"/>
    </source>
</evidence>
<keyword evidence="1 2" id="KW-0597">Phosphoprotein</keyword>
<proteinExistence type="predicted"/>
<dbReference type="EMBL" id="JAVRHT010000021">
    <property type="protein sequence ID" value="MDT0632088.1"/>
    <property type="molecule type" value="Genomic_DNA"/>
</dbReference>
<dbReference type="InterPro" id="IPR050595">
    <property type="entry name" value="Bact_response_regulator"/>
</dbReference>
<dbReference type="CDD" id="cd17546">
    <property type="entry name" value="REC_hyHK_CKI1_RcsC-like"/>
    <property type="match status" value="1"/>
</dbReference>
<accession>A0ABU3BS30</accession>
<dbReference type="Gene3D" id="3.40.50.2300">
    <property type="match status" value="1"/>
</dbReference>
<feature type="modified residue" description="4-aspartylphosphate" evidence="2">
    <location>
        <position position="53"/>
    </location>
</feature>
<protein>
    <submittedName>
        <fullName evidence="4">Response regulator</fullName>
    </submittedName>
</protein>
<gene>
    <name evidence="4" type="ORF">RM540_10065</name>
</gene>
<dbReference type="Proteomes" id="UP001267426">
    <property type="component" value="Unassembled WGS sequence"/>
</dbReference>
<reference evidence="4 5" key="1">
    <citation type="submission" date="2023-09" db="EMBL/GenBank/DDBJ databases">
        <authorList>
            <person name="Rey-Velasco X."/>
        </authorList>
    </citation>
    <scope>NUCLEOTIDE SEQUENCE [LARGE SCALE GENOMIC DNA]</scope>
    <source>
        <strain evidence="4 5">F394</strain>
    </source>
</reference>
<evidence type="ECO:0000313" key="4">
    <source>
        <dbReference type="EMBL" id="MDT0632088.1"/>
    </source>
</evidence>
<evidence type="ECO:0000313" key="5">
    <source>
        <dbReference type="Proteomes" id="UP001267426"/>
    </source>
</evidence>
<dbReference type="PANTHER" id="PTHR44591">
    <property type="entry name" value="STRESS RESPONSE REGULATOR PROTEIN 1"/>
    <property type="match status" value="1"/>
</dbReference>
<dbReference type="Pfam" id="PF00072">
    <property type="entry name" value="Response_reg"/>
    <property type="match status" value="1"/>
</dbReference>
<sequence length="125" mass="13089">MPRPRVLVADDVPENRTLFSIYLRKEYDVVAVATAEEALAEIEGGAVDVALLDLNYQGGMTGIELVARLRAGGATAAVPALALTAHASPSDRARCLAAGFDAYLSKPVLRVPMLEAVRDLLGGAA</sequence>
<dbReference type="InterPro" id="IPR011006">
    <property type="entry name" value="CheY-like_superfamily"/>
</dbReference>
<dbReference type="RefSeq" id="WP_311663682.1">
    <property type="nucleotide sequence ID" value="NZ_JAVRHT010000021.1"/>
</dbReference>
<dbReference type="SMART" id="SM00448">
    <property type="entry name" value="REC"/>
    <property type="match status" value="1"/>
</dbReference>
<evidence type="ECO:0000256" key="2">
    <source>
        <dbReference type="PROSITE-ProRule" id="PRU00169"/>
    </source>
</evidence>
<dbReference type="PANTHER" id="PTHR44591:SF23">
    <property type="entry name" value="CHEY SUBFAMILY"/>
    <property type="match status" value="1"/>
</dbReference>
<dbReference type="SUPFAM" id="SSF52172">
    <property type="entry name" value="CheY-like"/>
    <property type="match status" value="1"/>
</dbReference>
<evidence type="ECO:0000256" key="1">
    <source>
        <dbReference type="ARBA" id="ARBA00022553"/>
    </source>
</evidence>
<dbReference type="InterPro" id="IPR001789">
    <property type="entry name" value="Sig_transdc_resp-reg_receiver"/>
</dbReference>
<comment type="caution">
    <text evidence="4">The sequence shown here is derived from an EMBL/GenBank/DDBJ whole genome shotgun (WGS) entry which is preliminary data.</text>
</comment>
<dbReference type="PROSITE" id="PS50110">
    <property type="entry name" value="RESPONSE_REGULATORY"/>
    <property type="match status" value="1"/>
</dbReference>
<keyword evidence="5" id="KW-1185">Reference proteome</keyword>
<organism evidence="4 5">
    <name type="scientific">Rubrivirga litoralis</name>
    <dbReference type="NCBI Taxonomy" id="3075598"/>
    <lineage>
        <taxon>Bacteria</taxon>
        <taxon>Pseudomonadati</taxon>
        <taxon>Rhodothermota</taxon>
        <taxon>Rhodothermia</taxon>
        <taxon>Rhodothermales</taxon>
        <taxon>Rubricoccaceae</taxon>
        <taxon>Rubrivirga</taxon>
    </lineage>
</organism>